<dbReference type="CDD" id="cd06170">
    <property type="entry name" value="LuxR_C_like"/>
    <property type="match status" value="1"/>
</dbReference>
<dbReference type="EMBL" id="BAABIW010000011">
    <property type="protein sequence ID" value="GAA5025090.1"/>
    <property type="molecule type" value="Genomic_DNA"/>
</dbReference>
<dbReference type="InterPro" id="IPR003018">
    <property type="entry name" value="GAF"/>
</dbReference>
<name>A0ABP9JCH9_9MICO</name>
<dbReference type="SUPFAM" id="SSF46894">
    <property type="entry name" value="C-terminal effector domain of the bipartite response regulators"/>
    <property type="match status" value="1"/>
</dbReference>
<gene>
    <name evidence="6" type="ORF">GCM10023258_17700</name>
</gene>
<dbReference type="InterPro" id="IPR000792">
    <property type="entry name" value="Tscrpt_reg_LuxR_C"/>
</dbReference>
<keyword evidence="1" id="KW-0805">Transcription regulation</keyword>
<reference evidence="7" key="1">
    <citation type="journal article" date="2019" name="Int. J. Syst. Evol. Microbiol.">
        <title>The Global Catalogue of Microorganisms (GCM) 10K type strain sequencing project: providing services to taxonomists for standard genome sequencing and annotation.</title>
        <authorList>
            <consortium name="The Broad Institute Genomics Platform"/>
            <consortium name="The Broad Institute Genome Sequencing Center for Infectious Disease"/>
            <person name="Wu L."/>
            <person name="Ma J."/>
        </authorList>
    </citation>
    <scope>NUCLEOTIDE SEQUENCE [LARGE SCALE GENOMIC DNA]</scope>
    <source>
        <strain evidence="7">JCM 17687</strain>
    </source>
</reference>
<dbReference type="PANTHER" id="PTHR44688:SF16">
    <property type="entry name" value="DNA-BINDING TRANSCRIPTIONAL ACTIVATOR DEVR_DOSR"/>
    <property type="match status" value="1"/>
</dbReference>
<keyword evidence="3" id="KW-0804">Transcription</keyword>
<dbReference type="Pfam" id="PF00196">
    <property type="entry name" value="GerE"/>
    <property type="match status" value="1"/>
</dbReference>
<evidence type="ECO:0000256" key="2">
    <source>
        <dbReference type="ARBA" id="ARBA00023125"/>
    </source>
</evidence>
<dbReference type="Gene3D" id="1.10.10.10">
    <property type="entry name" value="Winged helix-like DNA-binding domain superfamily/Winged helix DNA-binding domain"/>
    <property type="match status" value="1"/>
</dbReference>
<keyword evidence="7" id="KW-1185">Reference proteome</keyword>
<evidence type="ECO:0000259" key="5">
    <source>
        <dbReference type="PROSITE" id="PS50043"/>
    </source>
</evidence>
<comment type="caution">
    <text evidence="6">The sequence shown here is derived from an EMBL/GenBank/DDBJ whole genome shotgun (WGS) entry which is preliminary data.</text>
</comment>
<feature type="region of interest" description="Disordered" evidence="4">
    <location>
        <begin position="346"/>
        <end position="388"/>
    </location>
</feature>
<evidence type="ECO:0000256" key="4">
    <source>
        <dbReference type="SAM" id="MobiDB-lite"/>
    </source>
</evidence>
<dbReference type="InterPro" id="IPR016032">
    <property type="entry name" value="Sig_transdc_resp-reg_C-effctor"/>
</dbReference>
<evidence type="ECO:0000313" key="7">
    <source>
        <dbReference type="Proteomes" id="UP001500427"/>
    </source>
</evidence>
<dbReference type="InterPro" id="IPR036388">
    <property type="entry name" value="WH-like_DNA-bd_sf"/>
</dbReference>
<dbReference type="Pfam" id="PF13185">
    <property type="entry name" value="GAF_2"/>
    <property type="match status" value="1"/>
</dbReference>
<evidence type="ECO:0000313" key="6">
    <source>
        <dbReference type="EMBL" id="GAA5025090.1"/>
    </source>
</evidence>
<evidence type="ECO:0000256" key="1">
    <source>
        <dbReference type="ARBA" id="ARBA00023015"/>
    </source>
</evidence>
<evidence type="ECO:0000256" key="3">
    <source>
        <dbReference type="ARBA" id="ARBA00023163"/>
    </source>
</evidence>
<dbReference type="PANTHER" id="PTHR44688">
    <property type="entry name" value="DNA-BINDING TRANSCRIPTIONAL ACTIVATOR DEVR_DOSR"/>
    <property type="match status" value="1"/>
</dbReference>
<proteinExistence type="predicted"/>
<dbReference type="PROSITE" id="PS50043">
    <property type="entry name" value="HTH_LUXR_2"/>
    <property type="match status" value="1"/>
</dbReference>
<dbReference type="InterPro" id="IPR029016">
    <property type="entry name" value="GAF-like_dom_sf"/>
</dbReference>
<dbReference type="SUPFAM" id="SSF55781">
    <property type="entry name" value="GAF domain-like"/>
    <property type="match status" value="1"/>
</dbReference>
<dbReference type="SMART" id="SM00421">
    <property type="entry name" value="HTH_LUXR"/>
    <property type="match status" value="1"/>
</dbReference>
<sequence length="388" mass="40253">MWFGGSGTQGRAHVATRAQGTTRLSDATLRALRHADQTIHEADRSDVFTAYDAYRAAIGALVPLDDFYVGLINEADRRISYPYVFSNGAYLEGGTLTFGPSGVVAWVLASRRPYRYADDGGALLNRGSRFGDDDLSADAHVVPMVSSDGTRVVGVVGALSDTPGAFTDESAAAMEWLAALVVDRVHASDPSRNLNLGLVYPELEGEGNPGLLLAVNTACRELTAVSRELQEIATALDAGGDADTARRLSEIGMRCFEIQASVITRVGPVADEPPPDPLAALSPRERAVVELVTGPLGDPGNVGIAETLGIGPATVKTHMASLLDKLGLEHRSELRWVVGDGAAGGAGNGGGYGNGGGNGNGSGADAQGRAPRRPGGRAPSSRGRRPGS</sequence>
<organism evidence="6 7">
    <name type="scientific">Terrabacter aeriphilus</name>
    <dbReference type="NCBI Taxonomy" id="515662"/>
    <lineage>
        <taxon>Bacteria</taxon>
        <taxon>Bacillati</taxon>
        <taxon>Actinomycetota</taxon>
        <taxon>Actinomycetes</taxon>
        <taxon>Micrococcales</taxon>
        <taxon>Intrasporangiaceae</taxon>
        <taxon>Terrabacter</taxon>
    </lineage>
</organism>
<protein>
    <recommendedName>
        <fullName evidence="5">HTH luxR-type domain-containing protein</fullName>
    </recommendedName>
</protein>
<dbReference type="Proteomes" id="UP001500427">
    <property type="component" value="Unassembled WGS sequence"/>
</dbReference>
<dbReference type="Gene3D" id="3.30.450.40">
    <property type="match status" value="1"/>
</dbReference>
<feature type="domain" description="HTH luxR-type" evidence="5">
    <location>
        <begin position="274"/>
        <end position="341"/>
    </location>
</feature>
<keyword evidence="2" id="KW-0238">DNA-binding</keyword>
<feature type="compositionally biased region" description="Gly residues" evidence="4">
    <location>
        <begin position="346"/>
        <end position="362"/>
    </location>
</feature>
<accession>A0ABP9JCH9</accession>